<protein>
    <recommendedName>
        <fullName evidence="5">C2H2 type master regulator of conidiophore development brlA</fullName>
    </recommendedName>
</protein>
<dbReference type="InterPro" id="IPR013087">
    <property type="entry name" value="Znf_C2H2_type"/>
</dbReference>
<evidence type="ECO:0000313" key="10">
    <source>
        <dbReference type="Proteomes" id="UP001274830"/>
    </source>
</evidence>
<keyword evidence="10" id="KW-1185">Reference proteome</keyword>
<proteinExistence type="predicted"/>
<evidence type="ECO:0000256" key="7">
    <source>
        <dbReference type="SAM" id="MobiDB-lite"/>
    </source>
</evidence>
<feature type="compositionally biased region" description="Polar residues" evidence="7">
    <location>
        <begin position="325"/>
        <end position="338"/>
    </location>
</feature>
<feature type="compositionally biased region" description="Low complexity" evidence="7">
    <location>
        <begin position="155"/>
        <end position="166"/>
    </location>
</feature>
<keyword evidence="3 6" id="KW-0863">Zinc-finger</keyword>
<evidence type="ECO:0000256" key="2">
    <source>
        <dbReference type="ARBA" id="ARBA00022737"/>
    </source>
</evidence>
<evidence type="ECO:0000256" key="5">
    <source>
        <dbReference type="ARBA" id="ARBA00044085"/>
    </source>
</evidence>
<name>A0AAE0TR86_9PEZI</name>
<dbReference type="PROSITE" id="PS00028">
    <property type="entry name" value="ZINC_FINGER_C2H2_1"/>
    <property type="match status" value="1"/>
</dbReference>
<keyword evidence="1" id="KW-0479">Metal-binding</keyword>
<dbReference type="SUPFAM" id="SSF57667">
    <property type="entry name" value="beta-beta-alpha zinc fingers"/>
    <property type="match status" value="1"/>
</dbReference>
<feature type="compositionally biased region" description="Low complexity" evidence="7">
    <location>
        <begin position="63"/>
        <end position="79"/>
    </location>
</feature>
<dbReference type="Gene3D" id="3.30.160.60">
    <property type="entry name" value="Classic Zinc Finger"/>
    <property type="match status" value="1"/>
</dbReference>
<dbReference type="GO" id="GO:0005667">
    <property type="term" value="C:transcription regulator complex"/>
    <property type="evidence" value="ECO:0007669"/>
    <property type="project" value="TreeGrafter"/>
</dbReference>
<comment type="caution">
    <text evidence="9">The sequence shown here is derived from an EMBL/GenBank/DDBJ whole genome shotgun (WGS) entry which is preliminary data.</text>
</comment>
<dbReference type="Pfam" id="PF00096">
    <property type="entry name" value="zf-C2H2"/>
    <property type="match status" value="1"/>
</dbReference>
<dbReference type="GO" id="GO:0000785">
    <property type="term" value="C:chromatin"/>
    <property type="evidence" value="ECO:0007669"/>
    <property type="project" value="TreeGrafter"/>
</dbReference>
<dbReference type="GO" id="GO:0000981">
    <property type="term" value="F:DNA-binding transcription factor activity, RNA polymerase II-specific"/>
    <property type="evidence" value="ECO:0007669"/>
    <property type="project" value="TreeGrafter"/>
</dbReference>
<reference evidence="9" key="1">
    <citation type="submission" date="2023-07" db="EMBL/GenBank/DDBJ databases">
        <title>Black Yeasts Isolated from many extreme environments.</title>
        <authorList>
            <person name="Coleine C."/>
            <person name="Stajich J.E."/>
            <person name="Selbmann L."/>
        </authorList>
    </citation>
    <scope>NUCLEOTIDE SEQUENCE</scope>
    <source>
        <strain evidence="9">CCFEE 5485</strain>
    </source>
</reference>
<gene>
    <name evidence="9" type="ORF">LTR78_007848</name>
</gene>
<dbReference type="PROSITE" id="PS50157">
    <property type="entry name" value="ZINC_FINGER_C2H2_2"/>
    <property type="match status" value="2"/>
</dbReference>
<dbReference type="Proteomes" id="UP001274830">
    <property type="component" value="Unassembled WGS sequence"/>
</dbReference>
<evidence type="ECO:0000256" key="4">
    <source>
        <dbReference type="ARBA" id="ARBA00022833"/>
    </source>
</evidence>
<evidence type="ECO:0000313" key="9">
    <source>
        <dbReference type="EMBL" id="KAK3672308.1"/>
    </source>
</evidence>
<dbReference type="FunFam" id="3.30.160.60:FF:002343">
    <property type="entry name" value="Zinc finger protein 33A"/>
    <property type="match status" value="1"/>
</dbReference>
<dbReference type="EMBL" id="JAUTXT010000034">
    <property type="protein sequence ID" value="KAK3672308.1"/>
    <property type="molecule type" value="Genomic_DNA"/>
</dbReference>
<evidence type="ECO:0000259" key="8">
    <source>
        <dbReference type="PROSITE" id="PS50157"/>
    </source>
</evidence>
<feature type="domain" description="C2H2-type" evidence="8">
    <location>
        <begin position="126"/>
        <end position="153"/>
    </location>
</feature>
<keyword evidence="2" id="KW-0677">Repeat</keyword>
<dbReference type="AlphaFoldDB" id="A0AAE0TR86"/>
<dbReference type="GO" id="GO:0008270">
    <property type="term" value="F:zinc ion binding"/>
    <property type="evidence" value="ECO:0007669"/>
    <property type="project" value="UniProtKB-KW"/>
</dbReference>
<sequence>MDGRNCTGRTISLLNSDVKMDDQNVSMYPPIPDATIAMPSAYPMPPQMTHQMVPQPVQPVAYRSSNSPSSEPSRVSNLSATSNAKAQPKKNQYPCPLAKQVGCSDFFTTSGHAARHAKKHTGKKDAFCPECNKAFTRKDNMEQHRRTHQSGRGGSRSATTTGVDAAAKVKKPAKPVTKKTAVKAEQQFGAAIEQQLAEAAGQESLNGMPLATQPQGIVIPQPTMQQVLVDQAMMLPPSGPYFLGNTIDTGPIPSLPMAMPDLNGRPPLMRNNFTTSLEYVPPMGPILSDPDALHYAYPSPGLSNGLNSLALAASEHRRWSEEKSMSGSPKESPSQETP</sequence>
<accession>A0AAE0TR86</accession>
<evidence type="ECO:0000256" key="1">
    <source>
        <dbReference type="ARBA" id="ARBA00022723"/>
    </source>
</evidence>
<dbReference type="InterPro" id="IPR036236">
    <property type="entry name" value="Znf_C2H2_sf"/>
</dbReference>
<feature type="region of interest" description="Disordered" evidence="7">
    <location>
        <begin position="138"/>
        <end position="172"/>
    </location>
</feature>
<dbReference type="SMART" id="SM00355">
    <property type="entry name" value="ZnF_C2H2"/>
    <property type="match status" value="2"/>
</dbReference>
<feature type="compositionally biased region" description="Basic and acidic residues" evidence="7">
    <location>
        <begin position="314"/>
        <end position="324"/>
    </location>
</feature>
<feature type="region of interest" description="Disordered" evidence="7">
    <location>
        <begin position="60"/>
        <end position="93"/>
    </location>
</feature>
<dbReference type="GO" id="GO:0000978">
    <property type="term" value="F:RNA polymerase II cis-regulatory region sequence-specific DNA binding"/>
    <property type="evidence" value="ECO:0007669"/>
    <property type="project" value="TreeGrafter"/>
</dbReference>
<evidence type="ECO:0000256" key="6">
    <source>
        <dbReference type="PROSITE-ProRule" id="PRU00042"/>
    </source>
</evidence>
<dbReference type="PANTHER" id="PTHR14003:SF19">
    <property type="entry name" value="YY2 TRANSCRIPTION FACTOR"/>
    <property type="match status" value="1"/>
</dbReference>
<feature type="domain" description="C2H2-type" evidence="8">
    <location>
        <begin position="93"/>
        <end position="125"/>
    </location>
</feature>
<organism evidence="9 10">
    <name type="scientific">Recurvomyces mirabilis</name>
    <dbReference type="NCBI Taxonomy" id="574656"/>
    <lineage>
        <taxon>Eukaryota</taxon>
        <taxon>Fungi</taxon>
        <taxon>Dikarya</taxon>
        <taxon>Ascomycota</taxon>
        <taxon>Pezizomycotina</taxon>
        <taxon>Dothideomycetes</taxon>
        <taxon>Dothideomycetidae</taxon>
        <taxon>Mycosphaerellales</taxon>
        <taxon>Teratosphaeriaceae</taxon>
        <taxon>Recurvomyces</taxon>
    </lineage>
</organism>
<dbReference type="PANTHER" id="PTHR14003">
    <property type="entry name" value="TRANSCRIPTIONAL REPRESSOR PROTEIN YY"/>
    <property type="match status" value="1"/>
</dbReference>
<keyword evidence="4" id="KW-0862">Zinc</keyword>
<evidence type="ECO:0000256" key="3">
    <source>
        <dbReference type="ARBA" id="ARBA00022771"/>
    </source>
</evidence>
<feature type="region of interest" description="Disordered" evidence="7">
    <location>
        <begin position="314"/>
        <end position="338"/>
    </location>
</feature>